<dbReference type="Gene3D" id="4.10.400.10">
    <property type="entry name" value="Low-density Lipoprotein Receptor"/>
    <property type="match status" value="1"/>
</dbReference>
<reference evidence="5 6" key="1">
    <citation type="journal article" date="2015" name="Genome Biol.">
        <title>Comparative genomics of Steinernema reveals deeply conserved gene regulatory networks.</title>
        <authorList>
            <person name="Dillman A.R."/>
            <person name="Macchietto M."/>
            <person name="Porter C.F."/>
            <person name="Rogers A."/>
            <person name="Williams B."/>
            <person name="Antoshechkin I."/>
            <person name="Lee M.M."/>
            <person name="Goodwin Z."/>
            <person name="Lu X."/>
            <person name="Lewis E.E."/>
            <person name="Goodrich-Blair H."/>
            <person name="Stock S.P."/>
            <person name="Adams B.J."/>
            <person name="Sternberg P.W."/>
            <person name="Mortazavi A."/>
        </authorList>
    </citation>
    <scope>NUCLEOTIDE SEQUENCE [LARGE SCALE GENOMIC DNA]</scope>
    <source>
        <strain evidence="5 6">ALL</strain>
    </source>
</reference>
<keyword evidence="1" id="KW-1015">Disulfide bond</keyword>
<comment type="caution">
    <text evidence="2">Lacks conserved residue(s) required for the propagation of feature annotation.</text>
</comment>
<dbReference type="PROSITE" id="PS50068">
    <property type="entry name" value="LDLRA_2"/>
    <property type="match status" value="1"/>
</dbReference>
<dbReference type="OrthoDB" id="5870811at2759"/>
<dbReference type="InterPro" id="IPR036055">
    <property type="entry name" value="LDL_receptor-like_sf"/>
</dbReference>
<name>A0A4U5PCD3_STECR</name>
<gene>
    <name evidence="5" type="ORF">L596_008229</name>
</gene>
<feature type="compositionally biased region" description="Basic residues" evidence="3">
    <location>
        <begin position="138"/>
        <end position="151"/>
    </location>
</feature>
<dbReference type="InterPro" id="IPR002172">
    <property type="entry name" value="LDrepeatLR_classA_rpt"/>
</dbReference>
<feature type="region of interest" description="Disordered" evidence="3">
    <location>
        <begin position="101"/>
        <end position="182"/>
    </location>
</feature>
<feature type="chain" id="PRO_5020783342" evidence="4">
    <location>
        <begin position="30"/>
        <end position="255"/>
    </location>
</feature>
<dbReference type="GO" id="GO:0043195">
    <property type="term" value="C:terminal bouton"/>
    <property type="evidence" value="ECO:0007669"/>
    <property type="project" value="TreeGrafter"/>
</dbReference>
<organism evidence="5 6">
    <name type="scientific">Steinernema carpocapsae</name>
    <name type="common">Entomopathogenic nematode</name>
    <dbReference type="NCBI Taxonomy" id="34508"/>
    <lineage>
        <taxon>Eukaryota</taxon>
        <taxon>Metazoa</taxon>
        <taxon>Ecdysozoa</taxon>
        <taxon>Nematoda</taxon>
        <taxon>Chromadorea</taxon>
        <taxon>Rhabditida</taxon>
        <taxon>Tylenchina</taxon>
        <taxon>Panagrolaimomorpha</taxon>
        <taxon>Strongyloidoidea</taxon>
        <taxon>Steinernematidae</taxon>
        <taxon>Steinernema</taxon>
    </lineage>
</organism>
<dbReference type="EMBL" id="AZBU02000002">
    <property type="protein sequence ID" value="TKR93851.1"/>
    <property type="molecule type" value="Genomic_DNA"/>
</dbReference>
<keyword evidence="6" id="KW-1185">Reference proteome</keyword>
<evidence type="ECO:0000313" key="5">
    <source>
        <dbReference type="EMBL" id="TKR93851.1"/>
    </source>
</evidence>
<evidence type="ECO:0000256" key="3">
    <source>
        <dbReference type="SAM" id="MobiDB-lite"/>
    </source>
</evidence>
<dbReference type="PANTHER" id="PTHR21105:SF0">
    <property type="entry name" value="GH16255P"/>
    <property type="match status" value="1"/>
</dbReference>
<sequence>MIRATSQLSSLLLVTSLLLLSSSKGVVEASPLRDSAASATSSVAAHRSIDSLRRSIELLRQSMGAEMFENFRYDLAADSNDVSSNPAAILNIKADLRPMQNTAAAAESKDSEPSTAASPSLETSLELPQSDSGTAGGARHHHHSQHQHRHAGSGGHLGTGARRHHRQHRVRRKGCPASKGGHRQMLCPSRNSLNYDVCISVEQLCDKMPDCPQGEDEDPTTCLFYKTTREQLKQIYNTVLLLADHAVGQQQHFEL</sequence>
<feature type="signal peptide" evidence="4">
    <location>
        <begin position="1"/>
        <end position="29"/>
    </location>
</feature>
<comment type="caution">
    <text evidence="5">The sequence shown here is derived from an EMBL/GenBank/DDBJ whole genome shotgun (WGS) entry which is preliminary data.</text>
</comment>
<evidence type="ECO:0000256" key="2">
    <source>
        <dbReference type="PROSITE-ProRule" id="PRU00124"/>
    </source>
</evidence>
<dbReference type="CDD" id="cd00112">
    <property type="entry name" value="LDLa"/>
    <property type="match status" value="1"/>
</dbReference>
<dbReference type="InterPro" id="IPR023415">
    <property type="entry name" value="LDLR_class-A_CS"/>
</dbReference>
<accession>A0A4U5PCD3</accession>
<evidence type="ECO:0000256" key="4">
    <source>
        <dbReference type="SAM" id="SignalP"/>
    </source>
</evidence>
<dbReference type="AlphaFoldDB" id="A0A4U5PCD3"/>
<keyword evidence="4" id="KW-0732">Signal</keyword>
<protein>
    <submittedName>
        <fullName evidence="5">Uncharacterized protein</fullName>
    </submittedName>
</protein>
<dbReference type="PANTHER" id="PTHR21105">
    <property type="entry name" value="GH16255P"/>
    <property type="match status" value="1"/>
</dbReference>
<dbReference type="Proteomes" id="UP000298663">
    <property type="component" value="Unassembled WGS sequence"/>
</dbReference>
<reference evidence="5 6" key="2">
    <citation type="journal article" date="2019" name="G3 (Bethesda)">
        <title>Hybrid Assembly of the Genome of the Entomopathogenic Nematode Steinernema carpocapsae Identifies the X-Chromosome.</title>
        <authorList>
            <person name="Serra L."/>
            <person name="Macchietto M."/>
            <person name="Macias-Munoz A."/>
            <person name="McGill C.J."/>
            <person name="Rodriguez I.M."/>
            <person name="Rodriguez B."/>
            <person name="Murad R."/>
            <person name="Mortazavi A."/>
        </authorList>
    </citation>
    <scope>NUCLEOTIDE SEQUENCE [LARGE SCALE GENOMIC DNA]</scope>
    <source>
        <strain evidence="5 6">ALL</strain>
    </source>
</reference>
<dbReference type="SUPFAM" id="SSF57424">
    <property type="entry name" value="LDL receptor-like module"/>
    <property type="match status" value="1"/>
</dbReference>
<dbReference type="GO" id="GO:0030297">
    <property type="term" value="F:transmembrane receptor protein tyrosine kinase activator activity"/>
    <property type="evidence" value="ECO:0007669"/>
    <property type="project" value="TreeGrafter"/>
</dbReference>
<proteinExistence type="predicted"/>
<feature type="compositionally biased region" description="Basic residues" evidence="3">
    <location>
        <begin position="161"/>
        <end position="174"/>
    </location>
</feature>
<dbReference type="PROSITE" id="PS01209">
    <property type="entry name" value="LDLRA_1"/>
    <property type="match status" value="1"/>
</dbReference>
<dbReference type="SMART" id="SM00192">
    <property type="entry name" value="LDLa"/>
    <property type="match status" value="1"/>
</dbReference>
<evidence type="ECO:0000313" key="6">
    <source>
        <dbReference type="Proteomes" id="UP000298663"/>
    </source>
</evidence>
<dbReference type="STRING" id="34508.A0A4U5PCD3"/>
<dbReference type="GO" id="GO:0043410">
    <property type="term" value="P:positive regulation of MAPK cascade"/>
    <property type="evidence" value="ECO:0007669"/>
    <property type="project" value="TreeGrafter"/>
</dbReference>
<feature type="compositionally biased region" description="Polar residues" evidence="3">
    <location>
        <begin position="113"/>
        <end position="133"/>
    </location>
</feature>
<evidence type="ECO:0000256" key="1">
    <source>
        <dbReference type="ARBA" id="ARBA00023157"/>
    </source>
</evidence>